<keyword evidence="3" id="KW-1185">Reference proteome</keyword>
<feature type="transmembrane region" description="Helical" evidence="1">
    <location>
        <begin position="59"/>
        <end position="77"/>
    </location>
</feature>
<evidence type="ECO:0000313" key="3">
    <source>
        <dbReference type="Proteomes" id="UP001579974"/>
    </source>
</evidence>
<evidence type="ECO:0008006" key="4">
    <source>
        <dbReference type="Google" id="ProtNLM"/>
    </source>
</evidence>
<evidence type="ECO:0000256" key="1">
    <source>
        <dbReference type="SAM" id="Phobius"/>
    </source>
</evidence>
<dbReference type="Proteomes" id="UP001579974">
    <property type="component" value="Unassembled WGS sequence"/>
</dbReference>
<evidence type="ECO:0000313" key="2">
    <source>
        <dbReference type="EMBL" id="MFB5188932.1"/>
    </source>
</evidence>
<feature type="transmembrane region" description="Helical" evidence="1">
    <location>
        <begin position="34"/>
        <end position="52"/>
    </location>
</feature>
<dbReference type="EMBL" id="JBDXSU010000001">
    <property type="protein sequence ID" value="MFB5188932.1"/>
    <property type="molecule type" value="Genomic_DNA"/>
</dbReference>
<reference evidence="2 3" key="1">
    <citation type="journal article" date="2024" name="Int. J. Mol. Sci.">
        <title>Exploration of Alicyclobacillus spp. Genome in Search of Antibiotic Resistance.</title>
        <authorList>
            <person name="Bucka-Kolendo J."/>
            <person name="Kiousi D.E."/>
            <person name="Dekowska A."/>
            <person name="Mikolajczuk-Szczyrba A."/>
            <person name="Karadedos D.M."/>
            <person name="Michael P."/>
            <person name="Galanis A."/>
            <person name="Sokolowska B."/>
        </authorList>
    </citation>
    <scope>NUCLEOTIDE SEQUENCE [LARGE SCALE GENOMIC DNA]</scope>
    <source>
        <strain evidence="2 3">KKP 3000</strain>
    </source>
</reference>
<name>A0ABV5A9G8_9BACL</name>
<sequence length="108" mass="11361">MIPLLLGLVAGLIGVVESLIKMAEHYGNYPGVNYHTIGMLVVSAVSVIATLTARRIPKLSGVIMIAAAVLGFIFVTFSYLPSGILLLLSGVVSLFSSPEVGERRTSNS</sequence>
<protein>
    <recommendedName>
        <fullName evidence="4">DUF4064 domain-containing protein</fullName>
    </recommendedName>
</protein>
<keyword evidence="1" id="KW-0812">Transmembrane</keyword>
<proteinExistence type="predicted"/>
<accession>A0ABV5A9G8</accession>
<keyword evidence="1" id="KW-1133">Transmembrane helix</keyword>
<dbReference type="RefSeq" id="WP_275475758.1">
    <property type="nucleotide sequence ID" value="NZ_CP162940.1"/>
</dbReference>
<organism evidence="2 3">
    <name type="scientific">Alicyclobacillus fastidiosus</name>
    <dbReference type="NCBI Taxonomy" id="392011"/>
    <lineage>
        <taxon>Bacteria</taxon>
        <taxon>Bacillati</taxon>
        <taxon>Bacillota</taxon>
        <taxon>Bacilli</taxon>
        <taxon>Bacillales</taxon>
        <taxon>Alicyclobacillaceae</taxon>
        <taxon>Alicyclobacillus</taxon>
    </lineage>
</organism>
<comment type="caution">
    <text evidence="2">The sequence shown here is derived from an EMBL/GenBank/DDBJ whole genome shotgun (WGS) entry which is preliminary data.</text>
</comment>
<keyword evidence="1" id="KW-0472">Membrane</keyword>
<gene>
    <name evidence="2" type="ORF">KKP3000_001371</name>
</gene>